<keyword evidence="3" id="KW-1185">Reference proteome</keyword>
<dbReference type="AlphaFoldDB" id="A0A8J5WXB9"/>
<gene>
    <name evidence="2" type="ORF">GUJ93_ZPchr0013g35946</name>
</gene>
<evidence type="ECO:0000313" key="3">
    <source>
        <dbReference type="Proteomes" id="UP000729402"/>
    </source>
</evidence>
<dbReference type="Proteomes" id="UP000729402">
    <property type="component" value="Unassembled WGS sequence"/>
</dbReference>
<comment type="caution">
    <text evidence="2">The sequence shown here is derived from an EMBL/GenBank/DDBJ whole genome shotgun (WGS) entry which is preliminary data.</text>
</comment>
<sequence length="146" mass="15528">MPARPGQPARTTLAVSWLAAGPRRKAFAGESEQIGCRLPPTTVQYRDGTRQLHCLAAHMAVPACRCRRTFYGPANNHGLGGASRRPSSRLELDGAGKRSRAGVTARSSGGPASDDERPKVAAVSDPDAGSSCSERFGQTRCQFIYT</sequence>
<evidence type="ECO:0000256" key="1">
    <source>
        <dbReference type="SAM" id="MobiDB-lite"/>
    </source>
</evidence>
<feature type="region of interest" description="Disordered" evidence="1">
    <location>
        <begin position="74"/>
        <end position="134"/>
    </location>
</feature>
<dbReference type="EMBL" id="JAAALK010000079">
    <property type="protein sequence ID" value="KAG8099541.1"/>
    <property type="molecule type" value="Genomic_DNA"/>
</dbReference>
<evidence type="ECO:0000313" key="2">
    <source>
        <dbReference type="EMBL" id="KAG8099541.1"/>
    </source>
</evidence>
<reference evidence="2" key="1">
    <citation type="journal article" date="2021" name="bioRxiv">
        <title>Whole Genome Assembly and Annotation of Northern Wild Rice, Zizania palustris L., Supports a Whole Genome Duplication in the Zizania Genus.</title>
        <authorList>
            <person name="Haas M."/>
            <person name="Kono T."/>
            <person name="Macchietto M."/>
            <person name="Millas R."/>
            <person name="McGilp L."/>
            <person name="Shao M."/>
            <person name="Duquette J."/>
            <person name="Hirsch C.N."/>
            <person name="Kimball J."/>
        </authorList>
    </citation>
    <scope>NUCLEOTIDE SEQUENCE</scope>
    <source>
        <tissue evidence="2">Fresh leaf tissue</tissue>
    </source>
</reference>
<accession>A0A8J5WXB9</accession>
<protein>
    <submittedName>
        <fullName evidence="2">Uncharacterized protein</fullName>
    </submittedName>
</protein>
<reference evidence="2" key="2">
    <citation type="submission" date="2021-02" db="EMBL/GenBank/DDBJ databases">
        <authorList>
            <person name="Kimball J.A."/>
            <person name="Haas M.W."/>
            <person name="Macchietto M."/>
            <person name="Kono T."/>
            <person name="Duquette J."/>
            <person name="Shao M."/>
        </authorList>
    </citation>
    <scope>NUCLEOTIDE SEQUENCE</scope>
    <source>
        <tissue evidence="2">Fresh leaf tissue</tissue>
    </source>
</reference>
<proteinExistence type="predicted"/>
<name>A0A8J5WXB9_ZIZPA</name>
<organism evidence="2 3">
    <name type="scientific">Zizania palustris</name>
    <name type="common">Northern wild rice</name>
    <dbReference type="NCBI Taxonomy" id="103762"/>
    <lineage>
        <taxon>Eukaryota</taxon>
        <taxon>Viridiplantae</taxon>
        <taxon>Streptophyta</taxon>
        <taxon>Embryophyta</taxon>
        <taxon>Tracheophyta</taxon>
        <taxon>Spermatophyta</taxon>
        <taxon>Magnoliopsida</taxon>
        <taxon>Liliopsida</taxon>
        <taxon>Poales</taxon>
        <taxon>Poaceae</taxon>
        <taxon>BOP clade</taxon>
        <taxon>Oryzoideae</taxon>
        <taxon>Oryzeae</taxon>
        <taxon>Zizaniinae</taxon>
        <taxon>Zizania</taxon>
    </lineage>
</organism>